<keyword evidence="10" id="KW-0009">Actin-binding</keyword>
<proteinExistence type="predicted"/>
<evidence type="ECO:0000256" key="8">
    <source>
        <dbReference type="ARBA" id="ARBA00022897"/>
    </source>
</evidence>
<feature type="domain" description="Albumin" evidence="14">
    <location>
        <begin position="11"/>
        <end position="203"/>
    </location>
</feature>
<keyword evidence="4" id="KW-0813">Transport</keyword>
<feature type="non-terminal residue" evidence="15">
    <location>
        <position position="462"/>
    </location>
</feature>
<dbReference type="AlphaFoldDB" id="A0A7L2ZWE0"/>
<evidence type="ECO:0000313" key="15">
    <source>
        <dbReference type="EMBL" id="NXT11274.1"/>
    </source>
</evidence>
<dbReference type="PRINTS" id="PR00804">
    <property type="entry name" value="VITAMNDBNDNG"/>
</dbReference>
<evidence type="ECO:0000256" key="1">
    <source>
        <dbReference type="ARBA" id="ARBA00002354"/>
    </source>
</evidence>
<dbReference type="InterPro" id="IPR015247">
    <property type="entry name" value="VitD-bind_III"/>
</dbReference>
<comment type="subunit">
    <text evidence="13">Associates with membrane-bound immunoglobulin on the surface of B-lymphocytes and with IgG Fc receptor on the membranes of T-lymphocytes. Interacts with LRP2; the interaction is required for renal uptake of GC in complex with 25-hydroxyvitamin D3.</text>
</comment>
<dbReference type="SUPFAM" id="SSF48552">
    <property type="entry name" value="Serum albumin-like"/>
    <property type="match status" value="3"/>
</dbReference>
<dbReference type="PRINTS" id="PR00802">
    <property type="entry name" value="SERUMALBUMIN"/>
</dbReference>
<dbReference type="InterPro" id="IPR000264">
    <property type="entry name" value="ALB/AFP/VDB"/>
</dbReference>
<evidence type="ECO:0000256" key="11">
    <source>
        <dbReference type="ARBA" id="ARBA00029834"/>
    </source>
</evidence>
<comment type="function">
    <text evidence="1">Involved in vitamin D transport and storage, scavenging of extracellular G-actin, enhancement of the chemotactic activity of C5 alpha for neutrophils in inflammation and macrophage activation.</text>
</comment>
<evidence type="ECO:0000256" key="2">
    <source>
        <dbReference type="ARBA" id="ARBA00004613"/>
    </source>
</evidence>
<dbReference type="SMART" id="SM00103">
    <property type="entry name" value="ALBUMIN"/>
    <property type="match status" value="2"/>
</dbReference>
<organism evidence="15 16">
    <name type="scientific">Prunella fulvescens</name>
    <name type="common">Brown accentor</name>
    <dbReference type="NCBI Taxonomy" id="670355"/>
    <lineage>
        <taxon>Eukaryota</taxon>
        <taxon>Metazoa</taxon>
        <taxon>Chordata</taxon>
        <taxon>Craniata</taxon>
        <taxon>Vertebrata</taxon>
        <taxon>Euteleostomi</taxon>
        <taxon>Archelosauria</taxon>
        <taxon>Archosauria</taxon>
        <taxon>Dinosauria</taxon>
        <taxon>Saurischia</taxon>
        <taxon>Theropoda</taxon>
        <taxon>Coelurosauria</taxon>
        <taxon>Aves</taxon>
        <taxon>Neognathae</taxon>
        <taxon>Neoaves</taxon>
        <taxon>Telluraves</taxon>
        <taxon>Australaves</taxon>
        <taxon>Passeriformes</taxon>
        <taxon>Passeroidea</taxon>
        <taxon>Prunellidae</taxon>
        <taxon>Prunella</taxon>
    </lineage>
</organism>
<keyword evidence="8" id="KW-0848">Vitamin D</keyword>
<evidence type="ECO:0000256" key="7">
    <source>
        <dbReference type="ARBA" id="ARBA00022737"/>
    </source>
</evidence>
<dbReference type="GO" id="GO:0005737">
    <property type="term" value="C:cytoplasm"/>
    <property type="evidence" value="ECO:0007669"/>
    <property type="project" value="TreeGrafter"/>
</dbReference>
<dbReference type="Gene3D" id="1.10.246.10">
    <property type="match status" value="5"/>
</dbReference>
<evidence type="ECO:0000259" key="14">
    <source>
        <dbReference type="PROSITE" id="PS51438"/>
    </source>
</evidence>
<evidence type="ECO:0000256" key="13">
    <source>
        <dbReference type="ARBA" id="ARBA00046813"/>
    </source>
</evidence>
<gene>
    <name evidence="15" type="primary">Gc</name>
    <name evidence="15" type="ORF">PRUFUL_R02470</name>
</gene>
<dbReference type="GO" id="GO:0072562">
    <property type="term" value="C:blood microparticle"/>
    <property type="evidence" value="ECO:0007669"/>
    <property type="project" value="TreeGrafter"/>
</dbReference>
<keyword evidence="9" id="KW-1015">Disulfide bond</keyword>
<keyword evidence="16" id="KW-1185">Reference proteome</keyword>
<dbReference type="Pfam" id="PF00273">
    <property type="entry name" value="Serum_albumin"/>
    <property type="match status" value="2"/>
</dbReference>
<accession>A0A7L2ZWE0</accession>
<feature type="domain" description="Albumin" evidence="14">
    <location>
        <begin position="204"/>
        <end position="389"/>
    </location>
</feature>
<name>A0A7L2ZWE0_9PASE</name>
<dbReference type="GO" id="GO:0090482">
    <property type="term" value="F:vitamin transmembrane transporter activity"/>
    <property type="evidence" value="ECO:0007669"/>
    <property type="project" value="InterPro"/>
</dbReference>
<keyword evidence="6" id="KW-0732">Signal</keyword>
<evidence type="ECO:0000256" key="6">
    <source>
        <dbReference type="ARBA" id="ARBA00022729"/>
    </source>
</evidence>
<keyword evidence="5" id="KW-0964">Secreted</keyword>
<dbReference type="GO" id="GO:0003779">
    <property type="term" value="F:actin binding"/>
    <property type="evidence" value="ECO:0007669"/>
    <property type="project" value="UniProtKB-KW"/>
</dbReference>
<dbReference type="EMBL" id="VZTP01024932">
    <property type="protein sequence ID" value="NXT11274.1"/>
    <property type="molecule type" value="Genomic_DNA"/>
</dbReference>
<dbReference type="PANTHER" id="PTHR11385:SF11">
    <property type="entry name" value="VITAMIN D-BINDING PROTEIN"/>
    <property type="match status" value="1"/>
</dbReference>
<evidence type="ECO:0000313" key="16">
    <source>
        <dbReference type="Proteomes" id="UP000553798"/>
    </source>
</evidence>
<sequence>LAPCSQFLLLLHFSGKNYVREKVCQEYKILGKENFRTLTIVANSRKYSNGTFEQIGHLVRDIVSLAETCCADGADPSCYDTGSTALAEKSCRPDSPFPAHPGTAECCGQRGLEQKLCLAALRHPPPPLPRYLQPSERELCRAFRRDPRDFADRFLYEYASSYSQAPLPVLLGASTTFLSMVSTCCISPAPTACFLKEKLERKTLSLLTLTSNRICSRFSAYGKDKVSFSYLASLAQKIPAASFEDLLPLAEDAAELSSQCCDSVAEDCMQRKLSEHTGRVCAALSARDERFATCCRGKNPLENHFCILAMLPAPPARLAEPPEPSNKELCAKEGALHATRFLFELARRHPSLPDAVLAKLYDSAGSLRGECCSSKDASACWDGKRKRIEAELFPFLEKADQLCGQYNKLPFLEFKKRLRQSLAQTEPEPSPEQLERLLEQRASFASSCCLPDAPPLLCGAKV</sequence>
<comment type="caution">
    <text evidence="15">The sequence shown here is derived from an EMBL/GenBank/DDBJ whole genome shotgun (WGS) entry which is preliminary data.</text>
</comment>
<evidence type="ECO:0000256" key="10">
    <source>
        <dbReference type="ARBA" id="ARBA00023203"/>
    </source>
</evidence>
<dbReference type="GO" id="GO:0005499">
    <property type="term" value="F:vitamin D binding"/>
    <property type="evidence" value="ECO:0007669"/>
    <property type="project" value="UniProtKB-KW"/>
</dbReference>
<dbReference type="Proteomes" id="UP000553798">
    <property type="component" value="Unassembled WGS sequence"/>
</dbReference>
<protein>
    <recommendedName>
        <fullName evidence="3">Vitamin D-binding protein</fullName>
    </recommendedName>
    <alternativeName>
        <fullName evidence="11">Gc-globulin</fullName>
    </alternativeName>
    <alternativeName>
        <fullName evidence="12">Group-specific component</fullName>
    </alternativeName>
</protein>
<dbReference type="InterPro" id="IPR014760">
    <property type="entry name" value="Serum_albumin_N"/>
</dbReference>
<dbReference type="InterPro" id="IPR000213">
    <property type="entry name" value="VitD-bd"/>
</dbReference>
<evidence type="ECO:0000256" key="12">
    <source>
        <dbReference type="ARBA" id="ARBA00032443"/>
    </source>
</evidence>
<evidence type="ECO:0000256" key="9">
    <source>
        <dbReference type="ARBA" id="ARBA00023157"/>
    </source>
</evidence>
<reference evidence="15 16" key="1">
    <citation type="submission" date="2019-09" db="EMBL/GenBank/DDBJ databases">
        <title>Bird 10,000 Genomes (B10K) Project - Family phase.</title>
        <authorList>
            <person name="Zhang G."/>
        </authorList>
    </citation>
    <scope>NUCLEOTIDE SEQUENCE [LARGE SCALE GENOMIC DNA]</scope>
    <source>
        <strain evidence="15">B10K-DU-012-46</strain>
    </source>
</reference>
<evidence type="ECO:0000256" key="5">
    <source>
        <dbReference type="ARBA" id="ARBA00022525"/>
    </source>
</evidence>
<comment type="subcellular location">
    <subcellularLocation>
        <location evidence="2">Secreted</location>
    </subcellularLocation>
</comment>
<feature type="non-terminal residue" evidence="15">
    <location>
        <position position="1"/>
    </location>
</feature>
<dbReference type="Pfam" id="PF09164">
    <property type="entry name" value="VitD-bind_III"/>
    <property type="match status" value="1"/>
</dbReference>
<keyword evidence="7" id="KW-0677">Repeat</keyword>
<dbReference type="PANTHER" id="PTHR11385">
    <property type="entry name" value="SERUM ALBUMIN-RELATED"/>
    <property type="match status" value="1"/>
</dbReference>
<evidence type="ECO:0000256" key="4">
    <source>
        <dbReference type="ARBA" id="ARBA00022448"/>
    </source>
</evidence>
<dbReference type="PROSITE" id="PS51438">
    <property type="entry name" value="ALBUMIN_2"/>
    <property type="match status" value="2"/>
</dbReference>
<evidence type="ECO:0000256" key="3">
    <source>
        <dbReference type="ARBA" id="ARBA00020134"/>
    </source>
</evidence>
<dbReference type="InterPro" id="IPR020858">
    <property type="entry name" value="Serum_albumin-like"/>
</dbReference>